<evidence type="ECO:0000313" key="4">
    <source>
        <dbReference type="Proteomes" id="UP000037460"/>
    </source>
</evidence>
<dbReference type="InterPro" id="IPR011993">
    <property type="entry name" value="PH-like_dom_sf"/>
</dbReference>
<dbReference type="InterPro" id="IPR001849">
    <property type="entry name" value="PH_domain"/>
</dbReference>
<dbReference type="Pfam" id="PF00612">
    <property type="entry name" value="IQ"/>
    <property type="match status" value="1"/>
</dbReference>
<accession>A0A0M0JAP4</accession>
<protein>
    <recommendedName>
        <fullName evidence="2">PH domain-containing protein</fullName>
    </recommendedName>
</protein>
<proteinExistence type="predicted"/>
<organism evidence="3 4">
    <name type="scientific">Chrysochromulina tobinii</name>
    <dbReference type="NCBI Taxonomy" id="1460289"/>
    <lineage>
        <taxon>Eukaryota</taxon>
        <taxon>Haptista</taxon>
        <taxon>Haptophyta</taxon>
        <taxon>Prymnesiophyceae</taxon>
        <taxon>Prymnesiales</taxon>
        <taxon>Chrysochromulinaceae</taxon>
        <taxon>Chrysochromulina</taxon>
    </lineage>
</organism>
<dbReference type="Gene3D" id="1.20.5.190">
    <property type="match status" value="1"/>
</dbReference>
<feature type="region of interest" description="Disordered" evidence="1">
    <location>
        <begin position="172"/>
        <end position="228"/>
    </location>
</feature>
<dbReference type="PROSITE" id="PS50096">
    <property type="entry name" value="IQ"/>
    <property type="match status" value="2"/>
</dbReference>
<dbReference type="InterPro" id="IPR000048">
    <property type="entry name" value="IQ_motif_EF-hand-BS"/>
</dbReference>
<dbReference type="EMBL" id="JWZX01003169">
    <property type="protein sequence ID" value="KOO23664.1"/>
    <property type="molecule type" value="Genomic_DNA"/>
</dbReference>
<dbReference type="SMART" id="SM00015">
    <property type="entry name" value="IQ"/>
    <property type="match status" value="2"/>
</dbReference>
<dbReference type="PROSITE" id="PS50003">
    <property type="entry name" value="PH_DOMAIN"/>
    <property type="match status" value="1"/>
</dbReference>
<name>A0A0M0JAP4_9EUKA</name>
<evidence type="ECO:0000256" key="1">
    <source>
        <dbReference type="SAM" id="MobiDB-lite"/>
    </source>
</evidence>
<keyword evidence="4" id="KW-1185">Reference proteome</keyword>
<sequence length="520" mass="56458">MQSPRVALKTSMQGYLLKNHDGGKFAVKNNQRYFTSEGFTVFYYETEKKSKAKGHFDLRNVLSIRPSADKGAPAGAIDLEVGAPNGGVAKRMVIAFPAGEEERSQWLKLWCSAVVPAGVSAVLASYANPQLAAKLNSEYGGTSAVSARRSIFSSNKPKATIVLTPRTAEALRQQNGDDDPRGAPTVPPHDTSGYDTPRDQSFAPGGPPLPKPEGTPPQPSQTKEDEEDVVTFEITVPDNVQPGDKLQATTPSGVRVKLSVPEGAEPGTILTFALPGAVGGADRKAKAAVLLQARARGAKTRAELAAAASAKTPEDEEIELGLAAIKLQKNFRGHSVRTEQQEKSRLEWLAYYMQPEVARWESARDLAISAEEEAQIEAVQKGVEYEETSRLKWFRYYVSTSEFDEADKLVVTPVEAALVLRSRATVPPRCCACIRLSTPASEAEAERYERFVQAIRSYHWEVAEVLALTPEEAQDVADSKVRVAALQHAISTNDTTKALEYAITNEEIAYIRAKASAAAK</sequence>
<comment type="caution">
    <text evidence="3">The sequence shown here is derived from an EMBL/GenBank/DDBJ whole genome shotgun (WGS) entry which is preliminary data.</text>
</comment>
<feature type="compositionally biased region" description="Pro residues" evidence="1">
    <location>
        <begin position="205"/>
        <end position="219"/>
    </location>
</feature>
<gene>
    <name evidence="3" type="ORF">Ctob_008557</name>
</gene>
<evidence type="ECO:0000313" key="3">
    <source>
        <dbReference type="EMBL" id="KOO23664.1"/>
    </source>
</evidence>
<dbReference type="CDD" id="cd00821">
    <property type="entry name" value="PH"/>
    <property type="match status" value="1"/>
</dbReference>
<dbReference type="SUPFAM" id="SSF50729">
    <property type="entry name" value="PH domain-like"/>
    <property type="match status" value="1"/>
</dbReference>
<dbReference type="Gene3D" id="2.30.29.30">
    <property type="entry name" value="Pleckstrin-homology domain (PH domain)/Phosphotyrosine-binding domain (PTB)"/>
    <property type="match status" value="1"/>
</dbReference>
<feature type="domain" description="PH" evidence="2">
    <location>
        <begin position="9"/>
        <end position="115"/>
    </location>
</feature>
<evidence type="ECO:0000259" key="2">
    <source>
        <dbReference type="PROSITE" id="PS50003"/>
    </source>
</evidence>
<dbReference type="AlphaFoldDB" id="A0A0M0JAP4"/>
<dbReference type="Proteomes" id="UP000037460">
    <property type="component" value="Unassembled WGS sequence"/>
</dbReference>
<reference evidence="4" key="1">
    <citation type="journal article" date="2015" name="PLoS Genet.">
        <title>Genome Sequence and Transcriptome Analyses of Chrysochromulina tobin: Metabolic Tools for Enhanced Algal Fitness in the Prominent Order Prymnesiales (Haptophyceae).</title>
        <authorList>
            <person name="Hovde B.T."/>
            <person name="Deodato C.R."/>
            <person name="Hunsperger H.M."/>
            <person name="Ryken S.A."/>
            <person name="Yost W."/>
            <person name="Jha R.K."/>
            <person name="Patterson J."/>
            <person name="Monnat R.J. Jr."/>
            <person name="Barlow S.B."/>
            <person name="Starkenburg S.R."/>
            <person name="Cattolico R.A."/>
        </authorList>
    </citation>
    <scope>NUCLEOTIDE SEQUENCE</scope>
    <source>
        <strain evidence="4">CCMP291</strain>
    </source>
</reference>